<evidence type="ECO:0000313" key="9">
    <source>
        <dbReference type="EMBL" id="ANP46508.1"/>
    </source>
</evidence>
<keyword evidence="10" id="KW-1185">Reference proteome</keyword>
<sequence length="284" mass="31462">MEALQTLLSEAAASFWTAFSGLVWPALAFAAIAFIAHGLDAIHVARNAAAEVRTNLILFALDASLVTPLLVIALTFFGALIQQSGFVLFSPTQWATLPQIAVGFVALFAGDFIAYWRHRLEHTPLIWPAHVAHHSDTAMTWTTGLRFHPFNRVTTALIDTTFLALLGLPIWALLINNLVRHYYGLFIHMDLPWTYGPLRRVFVSPAMHRWHHIRDADGAGVNFATVFSVFDQAFGTYHVPGPCTAPLGVRDDVGHGALKQLAWPLVALYRAVKFRRSLRSPGMT</sequence>
<dbReference type="PANTHER" id="PTHR21624">
    <property type="entry name" value="STEROL DESATURASE-RELATED PROTEIN"/>
    <property type="match status" value="1"/>
</dbReference>
<dbReference type="RefSeq" id="WP_066771676.1">
    <property type="nucleotide sequence ID" value="NZ_CP013244.1"/>
</dbReference>
<dbReference type="PANTHER" id="PTHR21624:SF1">
    <property type="entry name" value="ALKYLGLYCEROL MONOOXYGENASE"/>
    <property type="match status" value="1"/>
</dbReference>
<evidence type="ECO:0000256" key="7">
    <source>
        <dbReference type="SAM" id="Phobius"/>
    </source>
</evidence>
<organism evidence="9 10">
    <name type="scientific">Candidatus Viadribacter manganicus</name>
    <dbReference type="NCBI Taxonomy" id="1759059"/>
    <lineage>
        <taxon>Bacteria</taxon>
        <taxon>Pseudomonadati</taxon>
        <taxon>Pseudomonadota</taxon>
        <taxon>Alphaproteobacteria</taxon>
        <taxon>Hyphomonadales</taxon>
        <taxon>Hyphomonadaceae</taxon>
        <taxon>Candidatus Viadribacter</taxon>
    </lineage>
</organism>
<evidence type="ECO:0000256" key="4">
    <source>
        <dbReference type="ARBA" id="ARBA00023002"/>
    </source>
</evidence>
<evidence type="ECO:0000259" key="8">
    <source>
        <dbReference type="Pfam" id="PF04116"/>
    </source>
</evidence>
<dbReference type="GO" id="GO:0006643">
    <property type="term" value="P:membrane lipid metabolic process"/>
    <property type="evidence" value="ECO:0007669"/>
    <property type="project" value="TreeGrafter"/>
</dbReference>
<evidence type="ECO:0000256" key="1">
    <source>
        <dbReference type="ARBA" id="ARBA00004127"/>
    </source>
</evidence>
<keyword evidence="3 7" id="KW-1133">Transmembrane helix</keyword>
<feature type="transmembrane region" description="Helical" evidence="7">
    <location>
        <begin position="12"/>
        <end position="35"/>
    </location>
</feature>
<dbReference type="InterPro" id="IPR006694">
    <property type="entry name" value="Fatty_acid_hydroxylase"/>
</dbReference>
<name>A0A1B1AIW7_9PROT</name>
<evidence type="ECO:0000256" key="6">
    <source>
        <dbReference type="ARBA" id="ARBA00023136"/>
    </source>
</evidence>
<dbReference type="InParanoid" id="A0A1B1AIW7"/>
<feature type="domain" description="Fatty acid hydroxylase" evidence="8">
    <location>
        <begin position="105"/>
        <end position="236"/>
    </location>
</feature>
<protein>
    <recommendedName>
        <fullName evidence="8">Fatty acid hydroxylase domain-containing protein</fullName>
    </recommendedName>
</protein>
<reference evidence="9 10" key="1">
    <citation type="submission" date="2015-11" db="EMBL/GenBank/DDBJ databases">
        <title>Whole-Genome Sequence of Candidatus Oderbacter manganicum from the National Park Lower Oder Valley, Germany.</title>
        <authorList>
            <person name="Braun B."/>
            <person name="Liere K."/>
            <person name="Szewzyk U."/>
        </authorList>
    </citation>
    <scope>NUCLEOTIDE SEQUENCE [LARGE SCALE GENOMIC DNA]</scope>
    <source>
        <strain evidence="9 10">OTSz_A_272</strain>
    </source>
</reference>
<keyword evidence="6 7" id="KW-0472">Membrane</keyword>
<dbReference type="STRING" id="1759059.ATE48_11555"/>
<dbReference type="EMBL" id="CP013244">
    <property type="protein sequence ID" value="ANP46508.1"/>
    <property type="molecule type" value="Genomic_DNA"/>
</dbReference>
<dbReference type="OrthoDB" id="9770329at2"/>
<gene>
    <name evidence="9" type="ORF">ATE48_11555</name>
</gene>
<evidence type="ECO:0000256" key="3">
    <source>
        <dbReference type="ARBA" id="ARBA00022989"/>
    </source>
</evidence>
<evidence type="ECO:0000256" key="5">
    <source>
        <dbReference type="ARBA" id="ARBA00023098"/>
    </source>
</evidence>
<proteinExistence type="predicted"/>
<comment type="subcellular location">
    <subcellularLocation>
        <location evidence="1">Endomembrane system</location>
        <topology evidence="1">Multi-pass membrane protein</topology>
    </subcellularLocation>
</comment>
<keyword evidence="4" id="KW-0560">Oxidoreductase</keyword>
<dbReference type="AlphaFoldDB" id="A0A1B1AIW7"/>
<feature type="transmembrane region" description="Helical" evidence="7">
    <location>
        <begin position="93"/>
        <end position="116"/>
    </location>
</feature>
<dbReference type="GO" id="GO:0050479">
    <property type="term" value="F:glyceryl-ether monooxygenase activity"/>
    <property type="evidence" value="ECO:0007669"/>
    <property type="project" value="TreeGrafter"/>
</dbReference>
<dbReference type="GO" id="GO:0008610">
    <property type="term" value="P:lipid biosynthetic process"/>
    <property type="evidence" value="ECO:0007669"/>
    <property type="project" value="InterPro"/>
</dbReference>
<accession>A0A1B1AIW7</accession>
<dbReference type="KEGG" id="cbot:ATE48_11555"/>
<dbReference type="Proteomes" id="UP000092498">
    <property type="component" value="Chromosome"/>
</dbReference>
<dbReference type="GO" id="GO:0016020">
    <property type="term" value="C:membrane"/>
    <property type="evidence" value="ECO:0007669"/>
    <property type="project" value="GOC"/>
</dbReference>
<dbReference type="GO" id="GO:0012505">
    <property type="term" value="C:endomembrane system"/>
    <property type="evidence" value="ECO:0007669"/>
    <property type="project" value="UniProtKB-SubCell"/>
</dbReference>
<feature type="transmembrane region" description="Helical" evidence="7">
    <location>
        <begin position="56"/>
        <end position="81"/>
    </location>
</feature>
<dbReference type="GO" id="GO:0005506">
    <property type="term" value="F:iron ion binding"/>
    <property type="evidence" value="ECO:0007669"/>
    <property type="project" value="InterPro"/>
</dbReference>
<evidence type="ECO:0000256" key="2">
    <source>
        <dbReference type="ARBA" id="ARBA00022692"/>
    </source>
</evidence>
<feature type="transmembrane region" description="Helical" evidence="7">
    <location>
        <begin position="156"/>
        <end position="175"/>
    </location>
</feature>
<evidence type="ECO:0000313" key="10">
    <source>
        <dbReference type="Proteomes" id="UP000092498"/>
    </source>
</evidence>
<keyword evidence="5" id="KW-0443">Lipid metabolism</keyword>
<dbReference type="InterPro" id="IPR051689">
    <property type="entry name" value="Sterol_desaturase/TMEM195"/>
</dbReference>
<keyword evidence="2 7" id="KW-0812">Transmembrane</keyword>
<dbReference type="Pfam" id="PF04116">
    <property type="entry name" value="FA_hydroxylase"/>
    <property type="match status" value="1"/>
</dbReference>